<dbReference type="AlphaFoldDB" id="A0A9Q3H0I8"/>
<sequence>MPILLQGQSATSADFNNPIGICGEDLDRWQLSQCKMYDQSSSQMPGQEKVRRRVARGEHRANHDARGSHNYHARLMYHLDQIDGKDDVSGLFAQHLGL</sequence>
<evidence type="ECO:0000313" key="2">
    <source>
        <dbReference type="EMBL" id="MBW0486432.1"/>
    </source>
</evidence>
<name>A0A9Q3H0I8_9BASI</name>
<accession>A0A9Q3H0I8</accession>
<feature type="compositionally biased region" description="Basic and acidic residues" evidence="1">
    <location>
        <begin position="55"/>
        <end position="67"/>
    </location>
</feature>
<proteinExistence type="predicted"/>
<feature type="region of interest" description="Disordered" evidence="1">
    <location>
        <begin position="37"/>
        <end position="69"/>
    </location>
</feature>
<organism evidence="2 3">
    <name type="scientific">Austropuccinia psidii MF-1</name>
    <dbReference type="NCBI Taxonomy" id="1389203"/>
    <lineage>
        <taxon>Eukaryota</taxon>
        <taxon>Fungi</taxon>
        <taxon>Dikarya</taxon>
        <taxon>Basidiomycota</taxon>
        <taxon>Pucciniomycotina</taxon>
        <taxon>Pucciniomycetes</taxon>
        <taxon>Pucciniales</taxon>
        <taxon>Sphaerophragmiaceae</taxon>
        <taxon>Austropuccinia</taxon>
    </lineage>
</organism>
<evidence type="ECO:0000313" key="3">
    <source>
        <dbReference type="Proteomes" id="UP000765509"/>
    </source>
</evidence>
<keyword evidence="3" id="KW-1185">Reference proteome</keyword>
<comment type="caution">
    <text evidence="2">The sequence shown here is derived from an EMBL/GenBank/DDBJ whole genome shotgun (WGS) entry which is preliminary data.</text>
</comment>
<reference evidence="2" key="1">
    <citation type="submission" date="2021-03" db="EMBL/GenBank/DDBJ databases">
        <title>Draft genome sequence of rust myrtle Austropuccinia psidii MF-1, a brazilian biotype.</title>
        <authorList>
            <person name="Quecine M.C."/>
            <person name="Pachon D.M.R."/>
            <person name="Bonatelli M.L."/>
            <person name="Correr F.H."/>
            <person name="Franceschini L.M."/>
            <person name="Leite T.F."/>
            <person name="Margarido G.R.A."/>
            <person name="Almeida C.A."/>
            <person name="Ferrarezi J.A."/>
            <person name="Labate C.A."/>
        </authorList>
    </citation>
    <scope>NUCLEOTIDE SEQUENCE</scope>
    <source>
        <strain evidence="2">MF-1</strain>
    </source>
</reference>
<gene>
    <name evidence="2" type="ORF">O181_026147</name>
</gene>
<evidence type="ECO:0000256" key="1">
    <source>
        <dbReference type="SAM" id="MobiDB-lite"/>
    </source>
</evidence>
<protein>
    <submittedName>
        <fullName evidence="2">Uncharacterized protein</fullName>
    </submittedName>
</protein>
<dbReference type="EMBL" id="AVOT02008651">
    <property type="protein sequence ID" value="MBW0486432.1"/>
    <property type="molecule type" value="Genomic_DNA"/>
</dbReference>
<dbReference type="Proteomes" id="UP000765509">
    <property type="component" value="Unassembled WGS sequence"/>
</dbReference>